<keyword evidence="2" id="KW-1185">Reference proteome</keyword>
<dbReference type="InterPro" id="IPR054271">
    <property type="entry name" value="DUF7002"/>
</dbReference>
<dbReference type="Proteomes" id="UP001596056">
    <property type="component" value="Unassembled WGS sequence"/>
</dbReference>
<evidence type="ECO:0000313" key="1">
    <source>
        <dbReference type="EMBL" id="MFC5567743.1"/>
    </source>
</evidence>
<accession>A0ABW0SFK7</accession>
<dbReference type="Pfam" id="PF22531">
    <property type="entry name" value="DUF7002"/>
    <property type="match status" value="1"/>
</dbReference>
<proteinExistence type="predicted"/>
<sequence>MTEHELGELLAGHPVLYHMAEAGSWPSIRARGLLSTSALLDLYGVEGAAREAVEAQRRAASVVLEAPGLGRAVIRDNRPLNEARLARALPEDLPVAEWLRLLNGRVFFWLTRERLGRLLGARLYRDASHDVLEVEAASLVAAHRDRIELSPINSGVTDPFAAPRGRETFRPIADYPYADWRRARGRRGEAVVELAVQGGVPDIVRHVRRVVRMRGEVEEGVVWARVAPDVLEG</sequence>
<organism evidence="1 2">
    <name type="scientific">Rubellimicrobium aerolatum</name>
    <dbReference type="NCBI Taxonomy" id="490979"/>
    <lineage>
        <taxon>Bacteria</taxon>
        <taxon>Pseudomonadati</taxon>
        <taxon>Pseudomonadota</taxon>
        <taxon>Alphaproteobacteria</taxon>
        <taxon>Rhodobacterales</taxon>
        <taxon>Roseobacteraceae</taxon>
        <taxon>Rubellimicrobium</taxon>
    </lineage>
</organism>
<reference evidence="2" key="1">
    <citation type="journal article" date="2019" name="Int. J. Syst. Evol. Microbiol.">
        <title>The Global Catalogue of Microorganisms (GCM) 10K type strain sequencing project: providing services to taxonomists for standard genome sequencing and annotation.</title>
        <authorList>
            <consortium name="The Broad Institute Genomics Platform"/>
            <consortium name="The Broad Institute Genome Sequencing Center for Infectious Disease"/>
            <person name="Wu L."/>
            <person name="Ma J."/>
        </authorList>
    </citation>
    <scope>NUCLEOTIDE SEQUENCE [LARGE SCALE GENOMIC DNA]</scope>
    <source>
        <strain evidence="2">KACC 11588</strain>
    </source>
</reference>
<evidence type="ECO:0000313" key="2">
    <source>
        <dbReference type="Proteomes" id="UP001596056"/>
    </source>
</evidence>
<comment type="caution">
    <text evidence="1">The sequence shown here is derived from an EMBL/GenBank/DDBJ whole genome shotgun (WGS) entry which is preliminary data.</text>
</comment>
<dbReference type="EMBL" id="JBHSNA010000018">
    <property type="protein sequence ID" value="MFC5567743.1"/>
    <property type="molecule type" value="Genomic_DNA"/>
</dbReference>
<dbReference type="RefSeq" id="WP_209842556.1">
    <property type="nucleotide sequence ID" value="NZ_JAGGJP010000017.1"/>
</dbReference>
<gene>
    <name evidence="1" type="ORF">ACFPOC_15125</name>
</gene>
<protein>
    <submittedName>
        <fullName evidence="1">DUF7002 family protein</fullName>
    </submittedName>
</protein>
<name>A0ABW0SFK7_9RHOB</name>